<keyword evidence="5" id="KW-0378">Hydrolase</keyword>
<evidence type="ECO:0000256" key="5">
    <source>
        <dbReference type="ARBA" id="ARBA00022801"/>
    </source>
</evidence>
<accession>A0A9D4Z2Q7</accession>
<evidence type="ECO:0000256" key="1">
    <source>
        <dbReference type="ARBA" id="ARBA00001670"/>
    </source>
</evidence>
<sequence>MGTAAVQRRRRAALVSTCLVLALATISTAQACTSYIVAAHASTDGSVLIGRNDDGEGAVAPNWLVHHPARDGPAPFTANLNSLTLLLPGPGLAYFSLPSGPLADPSSGRNTTGEAAGWNSAGVAVSATESIYNSAAALAADPFNEVDGIIEDAIPSLLLPQATSARHAVQLLGDLVTQRGAGEAFGVLAGDAEEAWYLETGSGHHWLAQRVPRRQYFVSANQGRLQEADLGDTSSTLSSPGLLRFAEEAGLWDPHSGRPFNFFSTFMRDGPQDTDYSHPRLCLLHRLWGSLPTASACANIRKLPTFAQPWPRTLGVRDVKAAMRNHWDGSSHDPYLHQHPDEPWRPIALLRTSMAHVTQLRPLSANLPDALSIITHVSLATPKLAPFIPLYKGLPPHALPPELTAAKERRPDGVSLFWRARRLQALVFRDWKRLAGPAATAIVAFERRLEERDLPKFERSTYARAVDKGGEAGGERALAALTAHVCQQAGKLLDRLAADAADALGLPGVPSDQDMLEMLEEAAEAYSFEPAESSSSGRGVRYAAAGIGLAGGGGGGSSIAAS</sequence>
<evidence type="ECO:0000313" key="9">
    <source>
        <dbReference type="Proteomes" id="UP001055712"/>
    </source>
</evidence>
<dbReference type="GO" id="GO:0016805">
    <property type="term" value="F:dipeptidase activity"/>
    <property type="evidence" value="ECO:0007669"/>
    <property type="project" value="UniProtKB-KW"/>
</dbReference>
<gene>
    <name evidence="8" type="ORF">D9Q98_001132</name>
</gene>
<evidence type="ECO:0000256" key="2">
    <source>
        <dbReference type="ARBA" id="ARBA00005705"/>
    </source>
</evidence>
<dbReference type="InterPro" id="IPR047804">
    <property type="entry name" value="C69_dipept_A-like"/>
</dbReference>
<evidence type="ECO:0000256" key="7">
    <source>
        <dbReference type="SAM" id="SignalP"/>
    </source>
</evidence>
<dbReference type="Gene3D" id="3.60.60.10">
    <property type="entry name" value="Penicillin V Acylase, Chain A"/>
    <property type="match status" value="1"/>
</dbReference>
<protein>
    <recommendedName>
        <fullName evidence="3">membrane dipeptidase</fullName>
        <ecNumber evidence="3">3.4.13.19</ecNumber>
    </recommendedName>
</protein>
<comment type="catalytic activity">
    <reaction evidence="1">
        <text>an L-aminoacyl-L-amino acid + H2O = 2 an L-alpha-amino acid</text>
        <dbReference type="Rhea" id="RHEA:48940"/>
        <dbReference type="ChEBI" id="CHEBI:15377"/>
        <dbReference type="ChEBI" id="CHEBI:59869"/>
        <dbReference type="ChEBI" id="CHEBI:77460"/>
        <dbReference type="EC" id="3.4.13.19"/>
    </reaction>
</comment>
<comment type="caution">
    <text evidence="8">The sequence shown here is derived from an EMBL/GenBank/DDBJ whole genome shotgun (WGS) entry which is preliminary data.</text>
</comment>
<dbReference type="GO" id="GO:0070004">
    <property type="term" value="F:cysteine-type exopeptidase activity"/>
    <property type="evidence" value="ECO:0007669"/>
    <property type="project" value="InterPro"/>
</dbReference>
<feature type="chain" id="PRO_5038954018" description="membrane dipeptidase" evidence="7">
    <location>
        <begin position="32"/>
        <end position="562"/>
    </location>
</feature>
<feature type="signal peptide" evidence="7">
    <location>
        <begin position="1"/>
        <end position="31"/>
    </location>
</feature>
<dbReference type="Pfam" id="PF03577">
    <property type="entry name" value="Peptidase_C69"/>
    <property type="match status" value="1"/>
</dbReference>
<evidence type="ECO:0000256" key="6">
    <source>
        <dbReference type="ARBA" id="ARBA00022997"/>
    </source>
</evidence>
<keyword evidence="7" id="KW-0732">Signal</keyword>
<name>A0A9D4Z2Q7_CHLVU</name>
<reference evidence="8" key="2">
    <citation type="submission" date="2020-11" db="EMBL/GenBank/DDBJ databases">
        <authorList>
            <person name="Cecchin M."/>
            <person name="Marcolungo L."/>
            <person name="Rossato M."/>
            <person name="Girolomoni L."/>
            <person name="Cosentino E."/>
            <person name="Cuine S."/>
            <person name="Li-Beisson Y."/>
            <person name="Delledonne M."/>
            <person name="Ballottari M."/>
        </authorList>
    </citation>
    <scope>NUCLEOTIDE SEQUENCE</scope>
    <source>
        <strain evidence="8">211/11P</strain>
        <tissue evidence="8">Whole cell</tissue>
    </source>
</reference>
<dbReference type="PANTHER" id="PTHR12994:SF17">
    <property type="entry name" value="LD30995P"/>
    <property type="match status" value="1"/>
</dbReference>
<evidence type="ECO:0000313" key="8">
    <source>
        <dbReference type="EMBL" id="KAI3438712.1"/>
    </source>
</evidence>
<keyword evidence="9" id="KW-1185">Reference proteome</keyword>
<evidence type="ECO:0000256" key="3">
    <source>
        <dbReference type="ARBA" id="ARBA00013110"/>
    </source>
</evidence>
<comment type="similarity">
    <text evidence="2">Belongs to the peptidase C69 family. Secernin subfamily.</text>
</comment>
<evidence type="ECO:0000256" key="4">
    <source>
        <dbReference type="ARBA" id="ARBA00022670"/>
    </source>
</evidence>
<dbReference type="PANTHER" id="PTHR12994">
    <property type="entry name" value="SECERNIN"/>
    <property type="match status" value="1"/>
</dbReference>
<dbReference type="OrthoDB" id="5175656at2759"/>
<dbReference type="EMBL" id="SIDB01000001">
    <property type="protein sequence ID" value="KAI3438712.1"/>
    <property type="molecule type" value="Genomic_DNA"/>
</dbReference>
<dbReference type="GO" id="GO:0006508">
    <property type="term" value="P:proteolysis"/>
    <property type="evidence" value="ECO:0007669"/>
    <property type="project" value="UniProtKB-KW"/>
</dbReference>
<dbReference type="EC" id="3.4.13.19" evidence="3"/>
<organism evidence="8 9">
    <name type="scientific">Chlorella vulgaris</name>
    <name type="common">Green alga</name>
    <dbReference type="NCBI Taxonomy" id="3077"/>
    <lineage>
        <taxon>Eukaryota</taxon>
        <taxon>Viridiplantae</taxon>
        <taxon>Chlorophyta</taxon>
        <taxon>core chlorophytes</taxon>
        <taxon>Trebouxiophyceae</taxon>
        <taxon>Chlorellales</taxon>
        <taxon>Chlorellaceae</taxon>
        <taxon>Chlorella clade</taxon>
        <taxon>Chlorella</taxon>
    </lineage>
</organism>
<dbReference type="NCBIfam" id="NF033678">
    <property type="entry name" value="C69_fam_dipept"/>
    <property type="match status" value="1"/>
</dbReference>
<reference evidence="8" key="1">
    <citation type="journal article" date="2019" name="Plant J.">
        <title>Chlorella vulgaris genome assembly and annotation reveals the molecular basis for metabolic acclimation to high light conditions.</title>
        <authorList>
            <person name="Cecchin M."/>
            <person name="Marcolungo L."/>
            <person name="Rossato M."/>
            <person name="Girolomoni L."/>
            <person name="Cosentino E."/>
            <person name="Cuine S."/>
            <person name="Li-Beisson Y."/>
            <person name="Delledonne M."/>
            <person name="Ballottari M."/>
        </authorList>
    </citation>
    <scope>NUCLEOTIDE SEQUENCE</scope>
    <source>
        <strain evidence="8">211/11P</strain>
    </source>
</reference>
<dbReference type="InterPro" id="IPR005322">
    <property type="entry name" value="Peptidase_C69"/>
</dbReference>
<dbReference type="Proteomes" id="UP001055712">
    <property type="component" value="Unassembled WGS sequence"/>
</dbReference>
<keyword evidence="4" id="KW-0645">Protease</keyword>
<dbReference type="AlphaFoldDB" id="A0A9D4Z2Q7"/>
<proteinExistence type="inferred from homology"/>
<keyword evidence="6" id="KW-0224">Dipeptidase</keyword>